<dbReference type="InterPro" id="IPR043129">
    <property type="entry name" value="ATPase_NBD"/>
</dbReference>
<sequence length="227" mass="25144">MKETRSRRDLLSLVCPIEYGLITGWDNMEKIWRCIICDELHANPEEHSTSNVPALSVSLQPVLSLYAAGRITGVVLDSGDSVSHVVPVYEGYAVQNAIRQVDLAGRDITTYLGKILSQNGCSFSTAAEMNIVRNIKEKLCYVAVDYEKNYLLPDGKSIVIGSERTIYNNIVNRDIDIHRELVEAMLFSGGTALLPGMAERMQKEIGLLAPSHTKINALSPSERRYSA</sequence>
<dbReference type="EMBL" id="LUGH01000201">
    <property type="protein sequence ID" value="OBZ87726.1"/>
    <property type="molecule type" value="Genomic_DNA"/>
</dbReference>
<dbReference type="InterPro" id="IPR004000">
    <property type="entry name" value="Actin"/>
</dbReference>
<dbReference type="Pfam" id="PF00022">
    <property type="entry name" value="Actin"/>
    <property type="match status" value="1"/>
</dbReference>
<organism evidence="2 3">
    <name type="scientific">Choanephora cucurbitarum</name>
    <dbReference type="NCBI Taxonomy" id="101091"/>
    <lineage>
        <taxon>Eukaryota</taxon>
        <taxon>Fungi</taxon>
        <taxon>Fungi incertae sedis</taxon>
        <taxon>Mucoromycota</taxon>
        <taxon>Mucoromycotina</taxon>
        <taxon>Mucoromycetes</taxon>
        <taxon>Mucorales</taxon>
        <taxon>Mucorineae</taxon>
        <taxon>Choanephoraceae</taxon>
        <taxon>Choanephoroideae</taxon>
        <taxon>Choanephora</taxon>
    </lineage>
</organism>
<evidence type="ECO:0000313" key="3">
    <source>
        <dbReference type="Proteomes" id="UP000093000"/>
    </source>
</evidence>
<comment type="similarity">
    <text evidence="1">Belongs to the actin family.</text>
</comment>
<gene>
    <name evidence="2" type="ORF">A0J61_04218</name>
</gene>
<dbReference type="SUPFAM" id="SSF53067">
    <property type="entry name" value="Actin-like ATPase domain"/>
    <property type="match status" value="2"/>
</dbReference>
<reference evidence="2 3" key="1">
    <citation type="submission" date="2016-03" db="EMBL/GenBank/DDBJ databases">
        <title>Choanephora cucurbitarum.</title>
        <authorList>
            <person name="Min B."/>
            <person name="Park H."/>
            <person name="Park J.-H."/>
            <person name="Shin H.-D."/>
            <person name="Choi I.-G."/>
        </authorList>
    </citation>
    <scope>NUCLEOTIDE SEQUENCE [LARGE SCALE GENOMIC DNA]</scope>
    <source>
        <strain evidence="2 3">KUS-F28377</strain>
    </source>
</reference>
<dbReference type="Proteomes" id="UP000093000">
    <property type="component" value="Unassembled WGS sequence"/>
</dbReference>
<protein>
    <recommendedName>
        <fullName evidence="4">Actin</fullName>
    </recommendedName>
</protein>
<accession>A0A1C7NGP4</accession>
<evidence type="ECO:0008006" key="4">
    <source>
        <dbReference type="Google" id="ProtNLM"/>
    </source>
</evidence>
<dbReference type="OrthoDB" id="5132116at2759"/>
<dbReference type="PANTHER" id="PTHR11937">
    <property type="entry name" value="ACTIN"/>
    <property type="match status" value="1"/>
</dbReference>
<name>A0A1C7NGP4_9FUNG</name>
<proteinExistence type="inferred from homology"/>
<dbReference type="AlphaFoldDB" id="A0A1C7NGP4"/>
<dbReference type="InParanoid" id="A0A1C7NGP4"/>
<dbReference type="Gene3D" id="3.90.640.10">
    <property type="entry name" value="Actin, Chain A, domain 4"/>
    <property type="match status" value="1"/>
</dbReference>
<evidence type="ECO:0000313" key="2">
    <source>
        <dbReference type="EMBL" id="OBZ87726.1"/>
    </source>
</evidence>
<dbReference type="SMART" id="SM00268">
    <property type="entry name" value="ACTIN"/>
    <property type="match status" value="1"/>
</dbReference>
<dbReference type="Gene3D" id="3.30.420.40">
    <property type="match status" value="2"/>
</dbReference>
<evidence type="ECO:0000256" key="1">
    <source>
        <dbReference type="RuleBase" id="RU000487"/>
    </source>
</evidence>
<comment type="caution">
    <text evidence="2">The sequence shown here is derived from an EMBL/GenBank/DDBJ whole genome shotgun (WGS) entry which is preliminary data.</text>
</comment>
<keyword evidence="3" id="KW-1185">Reference proteome</keyword>
<dbReference type="STRING" id="101091.A0A1C7NGP4"/>